<dbReference type="EMBL" id="QNSA01000008">
    <property type="protein sequence ID" value="RBP71924.1"/>
    <property type="molecule type" value="Genomic_DNA"/>
</dbReference>
<feature type="domain" description="Outer membrane lipoprotein BamD-like" evidence="3">
    <location>
        <begin position="593"/>
        <end position="664"/>
    </location>
</feature>
<dbReference type="Proteomes" id="UP000253065">
    <property type="component" value="Unassembled WGS sequence"/>
</dbReference>
<reference evidence="5 6" key="1">
    <citation type="submission" date="2018-07" db="EMBL/GenBank/DDBJ databases">
        <title>Freshwater and sediment microbial communities from various areas in North America, analyzing microbe dynamics in response to fracking.</title>
        <authorList>
            <person name="Lamendella R."/>
        </authorList>
    </citation>
    <scope>NUCLEOTIDE SEQUENCE [LARGE SCALE GENOMIC DNA]</scope>
    <source>
        <strain evidence="5 6">114E</strain>
        <strain evidence="4 7">114E_o</strain>
    </source>
</reference>
<dbReference type="SMART" id="SM00028">
    <property type="entry name" value="TPR"/>
    <property type="match status" value="5"/>
</dbReference>
<dbReference type="AlphaFoldDB" id="A0A368UVW1"/>
<dbReference type="Pfam" id="PF13525">
    <property type="entry name" value="YfiO"/>
    <property type="match status" value="1"/>
</dbReference>
<protein>
    <submittedName>
        <fullName evidence="5">Outer membrane lipoprotein YfiO</fullName>
    </submittedName>
</protein>
<name>A0A368UVW1_MARNT</name>
<dbReference type="Gene3D" id="1.25.40.10">
    <property type="entry name" value="Tetratricopeptide repeat domain"/>
    <property type="match status" value="2"/>
</dbReference>
<gene>
    <name evidence="5" type="ORF">DET51_108168</name>
    <name evidence="4" type="ORF">DET64_108169</name>
</gene>
<organism evidence="5 6">
    <name type="scientific">Marinobacter nauticus</name>
    <name type="common">Marinobacter hydrocarbonoclasticus</name>
    <name type="synonym">Marinobacter aquaeolei</name>
    <dbReference type="NCBI Taxonomy" id="2743"/>
    <lineage>
        <taxon>Bacteria</taxon>
        <taxon>Pseudomonadati</taxon>
        <taxon>Pseudomonadota</taxon>
        <taxon>Gammaproteobacteria</taxon>
        <taxon>Pseudomonadales</taxon>
        <taxon>Marinobacteraceae</taxon>
        <taxon>Marinobacter</taxon>
    </lineage>
</organism>
<comment type="caution">
    <text evidence="5">The sequence shown here is derived from an EMBL/GenBank/DDBJ whole genome shotgun (WGS) entry which is preliminary data.</text>
</comment>
<dbReference type="InterPro" id="IPR011990">
    <property type="entry name" value="TPR-like_helical_dom_sf"/>
</dbReference>
<evidence type="ECO:0000313" key="4">
    <source>
        <dbReference type="EMBL" id="RBP71924.1"/>
    </source>
</evidence>
<sequence length="939" mass="105560">MNLPFAPQSFAALLVMVMTLAHGSVSAQESFRVELGRDGETLGDMRPVFLKFESRPLPAISPLEVARRYQKLFESSDEPEVRIDALNRLNNIRDRSGEDVGFSEEREAAIYEEVLESYESILAKGSFSGRLDELLYQMAKAHALTGQPEQSIARLKQLVGLYPNSELVPEARFRIAEAAFSAGRYAEAEAGYRQLLEHDSHQELAAKARYMLGWSQFKQGNPAWARASASFMAVLDQQLPDHSALANPPAHSMDMLEDTFRVLALMASRQSDARTLADWLDGRESSAWQHLLYDRLADLHAVERRYVRAVSVNNAFVSEFAGHTASPDFLAQSVSYWQLAGNTSKALAARDDYIQRLGAEARFQTMTPEQKGLWAQYSRFLADHYYATGTDLSSRNQTAAASEAWAKAAHYYERLAPRSEQAGELLHLAGDARLLAGDRTEAVRNFRAAAYDHRHGHSRDSAWAAIRIVREDLELASGESRTAALLVLSNEEQRYAEAFGPDERLSGLRADLANRWYDLGEFERALQYASSTLTWERAGVTERYAAWLVTARIRQKNNEFGLAERAWRQALPLADEASQDAESQRRSLLEQLASAIYQQGEKAARAGDATLAVAHFQRVEGVMPGSEIAIKARYDAANTLLRASDWLAAINELQRFRMDYPSHELTPETSEKLVLAYQESGQGLKAAEELLNRSETLVDPWPTRLRAAAIFHAEGDSASRNQLYKNWLAVAPTPDSADEHVQQQTMRQRLIESGDSVIAVREQLLARERASHWHSEDTLKWAADAALFFGAQTAERFAGIALVHPLEQSLARKQAAMQQAQEYLQEAESFAGDGVRSEVLYRRAELYRTLASDLMSSEVPAELNEMEAMQYQMLLEEEAFPLEEEAMALHARNHERIPTEGFDEWIQRSLEALATMHPGRYDRQLRWMSWTTDTNQGGS</sequence>
<evidence type="ECO:0000259" key="3">
    <source>
        <dbReference type="Pfam" id="PF13525"/>
    </source>
</evidence>
<feature type="signal peptide" evidence="2">
    <location>
        <begin position="1"/>
        <end position="27"/>
    </location>
</feature>
<dbReference type="InterPro" id="IPR019734">
    <property type="entry name" value="TPR_rpt"/>
</dbReference>
<keyword evidence="5" id="KW-0449">Lipoprotein</keyword>
<dbReference type="EMBL" id="QPJB01000008">
    <property type="protein sequence ID" value="RCW32942.1"/>
    <property type="molecule type" value="Genomic_DNA"/>
</dbReference>
<dbReference type="Proteomes" id="UP000252795">
    <property type="component" value="Unassembled WGS sequence"/>
</dbReference>
<evidence type="ECO:0000313" key="5">
    <source>
        <dbReference type="EMBL" id="RCW32942.1"/>
    </source>
</evidence>
<evidence type="ECO:0000313" key="6">
    <source>
        <dbReference type="Proteomes" id="UP000252795"/>
    </source>
</evidence>
<evidence type="ECO:0000256" key="2">
    <source>
        <dbReference type="SAM" id="SignalP"/>
    </source>
</evidence>
<proteinExistence type="predicted"/>
<keyword evidence="7" id="KW-1185">Reference proteome</keyword>
<evidence type="ECO:0000313" key="7">
    <source>
        <dbReference type="Proteomes" id="UP000253065"/>
    </source>
</evidence>
<accession>A0A368UVW1</accession>
<dbReference type="InterPro" id="IPR039565">
    <property type="entry name" value="BamD-like"/>
</dbReference>
<dbReference type="SUPFAM" id="SSF48452">
    <property type="entry name" value="TPR-like"/>
    <property type="match status" value="3"/>
</dbReference>
<keyword evidence="1 2" id="KW-0732">Signal</keyword>
<dbReference type="RefSeq" id="WP_113880154.1">
    <property type="nucleotide sequence ID" value="NZ_QNSA01000008.1"/>
</dbReference>
<feature type="chain" id="PRO_5016680093" evidence="2">
    <location>
        <begin position="28"/>
        <end position="939"/>
    </location>
</feature>
<evidence type="ECO:0000256" key="1">
    <source>
        <dbReference type="ARBA" id="ARBA00022729"/>
    </source>
</evidence>